<keyword evidence="1" id="KW-0812">Transmembrane</keyword>
<proteinExistence type="predicted"/>
<organism evidence="2 3">
    <name type="scientific">Singulisphaera acidiphila (strain ATCC BAA-1392 / DSM 18658 / VKM B-2454 / MOB10)</name>
    <dbReference type="NCBI Taxonomy" id="886293"/>
    <lineage>
        <taxon>Bacteria</taxon>
        <taxon>Pseudomonadati</taxon>
        <taxon>Planctomycetota</taxon>
        <taxon>Planctomycetia</taxon>
        <taxon>Isosphaerales</taxon>
        <taxon>Isosphaeraceae</taxon>
        <taxon>Singulisphaera</taxon>
    </lineage>
</organism>
<evidence type="ECO:0000313" key="3">
    <source>
        <dbReference type="Proteomes" id="UP000010798"/>
    </source>
</evidence>
<protein>
    <submittedName>
        <fullName evidence="2">Uncharacterized protein</fullName>
    </submittedName>
</protein>
<sequence length="197" mass="22224">MKPPPMTTRQMILLVAIAAVMLGGPQVIERLHQDGESRAITHNLMAYFCGNEASLFSERATTCRSLASKGIPWNQEGEERETLRLCPHQIQEPEHGSWTEQSAGWERAAKIAGWASTRHWWTAGLYNLWGGWPTVAPFSLITLLVFSWFFLGRLDRSSTGESTRRGSKIALLLLVLCLLPWVLQDWGCLSLFLEARE</sequence>
<evidence type="ECO:0000313" key="2">
    <source>
        <dbReference type="EMBL" id="AGA28542.1"/>
    </source>
</evidence>
<gene>
    <name evidence="2" type="ordered locus">Sinac_4345</name>
</gene>
<name>L0DH03_SINAD</name>
<reference evidence="2 3" key="1">
    <citation type="submission" date="2012-02" db="EMBL/GenBank/DDBJ databases">
        <title>Complete sequence of chromosome of Singulisphaera acidiphila DSM 18658.</title>
        <authorList>
            <consortium name="US DOE Joint Genome Institute (JGI-PGF)"/>
            <person name="Lucas S."/>
            <person name="Copeland A."/>
            <person name="Lapidus A."/>
            <person name="Glavina del Rio T."/>
            <person name="Dalin E."/>
            <person name="Tice H."/>
            <person name="Bruce D."/>
            <person name="Goodwin L."/>
            <person name="Pitluck S."/>
            <person name="Peters L."/>
            <person name="Ovchinnikova G."/>
            <person name="Chertkov O."/>
            <person name="Kyrpides N."/>
            <person name="Mavromatis K."/>
            <person name="Ivanova N."/>
            <person name="Brettin T."/>
            <person name="Detter J.C."/>
            <person name="Han C."/>
            <person name="Larimer F."/>
            <person name="Land M."/>
            <person name="Hauser L."/>
            <person name="Markowitz V."/>
            <person name="Cheng J.-F."/>
            <person name="Hugenholtz P."/>
            <person name="Woyke T."/>
            <person name="Wu D."/>
            <person name="Tindall B."/>
            <person name="Pomrenke H."/>
            <person name="Brambilla E."/>
            <person name="Klenk H.-P."/>
            <person name="Eisen J.A."/>
        </authorList>
    </citation>
    <scope>NUCLEOTIDE SEQUENCE [LARGE SCALE GENOMIC DNA]</scope>
    <source>
        <strain evidence="3">ATCC BAA-1392 / DSM 18658 / VKM B-2454 / MOB10</strain>
    </source>
</reference>
<dbReference type="EMBL" id="CP003364">
    <property type="protein sequence ID" value="AGA28542.1"/>
    <property type="molecule type" value="Genomic_DNA"/>
</dbReference>
<dbReference type="Proteomes" id="UP000010798">
    <property type="component" value="Chromosome"/>
</dbReference>
<feature type="transmembrane region" description="Helical" evidence="1">
    <location>
        <begin position="171"/>
        <end position="193"/>
    </location>
</feature>
<keyword evidence="3" id="KW-1185">Reference proteome</keyword>
<feature type="transmembrane region" description="Helical" evidence="1">
    <location>
        <begin position="129"/>
        <end position="151"/>
    </location>
</feature>
<dbReference type="KEGG" id="saci:Sinac_4345"/>
<accession>L0DH03</accession>
<dbReference type="RefSeq" id="WP_015247665.1">
    <property type="nucleotide sequence ID" value="NC_019892.1"/>
</dbReference>
<keyword evidence="1" id="KW-1133">Transmembrane helix</keyword>
<keyword evidence="1" id="KW-0472">Membrane</keyword>
<dbReference type="AlphaFoldDB" id="L0DH03"/>
<evidence type="ECO:0000256" key="1">
    <source>
        <dbReference type="SAM" id="Phobius"/>
    </source>
</evidence>
<dbReference type="HOGENOM" id="CLU_1383360_0_0_0"/>